<dbReference type="PANTHER" id="PTHR11712:SF322">
    <property type="entry name" value="POLYKETIDE BETA-KETOACYL SYNTHASE 2-RELATED"/>
    <property type="match status" value="1"/>
</dbReference>
<sequence>MSAVVVTGIGVLAPGGLGLEPFWEGVCDRRSGISELTRFDTSGFPARLAGQITGLNPAELLPSRLLVQTDISTRFVLIAADWALRDAKVEPGTYTDYETGVITSNACGGFEFTHREFRKLWTTGPAAVSVYESFAWFYAVSTGQISIRNTLRGPSGALVAEQAGGLDAIGHACRAVRRGTPMMLTGGADSALDPWGWAAQLSGGQVSTATDPDRAYLPFDTDARGYVPGEGGAILVLEDAGTAASRGAQTLYGEIAGYGSTFDPPPWSGGRPALGRAALLALEDAGIGPADVDVVFADGAGVAELDRSEAETITELFGACGVPVTVPKAVTGRLYSGGGPVDVAVALMAMRDGLIPPTAATDRVPDSYRIDLVRDAPRPADLAHALVLGRGRWGFNSAVVVRRSPRPGSETP</sequence>
<proteinExistence type="inferred from homology"/>
<dbReference type="InterPro" id="IPR016039">
    <property type="entry name" value="Thiolase-like"/>
</dbReference>
<dbReference type="EMBL" id="FAOZ01000027">
    <property type="protein sequence ID" value="CUU59351.1"/>
    <property type="molecule type" value="Genomic_DNA"/>
</dbReference>
<dbReference type="RefSeq" id="WP_091283392.1">
    <property type="nucleotide sequence ID" value="NZ_FAOZ01000027.1"/>
</dbReference>
<dbReference type="InterPro" id="IPR014031">
    <property type="entry name" value="Ketoacyl_synth_C"/>
</dbReference>
<dbReference type="Pfam" id="PF02801">
    <property type="entry name" value="Ketoacyl-synt_C"/>
    <property type="match status" value="1"/>
</dbReference>
<evidence type="ECO:0000313" key="7">
    <source>
        <dbReference type="Proteomes" id="UP000198802"/>
    </source>
</evidence>
<dbReference type="GO" id="GO:0006633">
    <property type="term" value="P:fatty acid biosynthetic process"/>
    <property type="evidence" value="ECO:0007669"/>
    <property type="project" value="TreeGrafter"/>
</dbReference>
<gene>
    <name evidence="6" type="ORF">Ga0074812_12728</name>
</gene>
<dbReference type="Pfam" id="PF00109">
    <property type="entry name" value="ketoacyl-synt"/>
    <property type="match status" value="1"/>
</dbReference>
<dbReference type="Proteomes" id="UP000198802">
    <property type="component" value="Unassembled WGS sequence"/>
</dbReference>
<dbReference type="SUPFAM" id="SSF53901">
    <property type="entry name" value="Thiolase-like"/>
    <property type="match status" value="2"/>
</dbReference>
<keyword evidence="7" id="KW-1185">Reference proteome</keyword>
<evidence type="ECO:0000313" key="6">
    <source>
        <dbReference type="EMBL" id="CUU59351.1"/>
    </source>
</evidence>
<evidence type="ECO:0000259" key="5">
    <source>
        <dbReference type="PROSITE" id="PS52004"/>
    </source>
</evidence>
<reference evidence="7" key="1">
    <citation type="submission" date="2015-11" db="EMBL/GenBank/DDBJ databases">
        <authorList>
            <person name="Varghese N."/>
        </authorList>
    </citation>
    <scope>NUCLEOTIDE SEQUENCE [LARGE SCALE GENOMIC DNA]</scope>
    <source>
        <strain evidence="7">DSM 45899</strain>
    </source>
</reference>
<evidence type="ECO:0000256" key="1">
    <source>
        <dbReference type="ARBA" id="ARBA00008467"/>
    </source>
</evidence>
<dbReference type="PANTHER" id="PTHR11712">
    <property type="entry name" value="POLYKETIDE SYNTHASE-RELATED"/>
    <property type="match status" value="1"/>
</dbReference>
<evidence type="ECO:0000256" key="4">
    <source>
        <dbReference type="RuleBase" id="RU003694"/>
    </source>
</evidence>
<dbReference type="CDD" id="cd00832">
    <property type="entry name" value="CLF"/>
    <property type="match status" value="1"/>
</dbReference>
<dbReference type="InterPro" id="IPR000794">
    <property type="entry name" value="Beta-ketoacyl_synthase"/>
</dbReference>
<feature type="domain" description="Ketosynthase family 3 (KS3)" evidence="5">
    <location>
        <begin position="1"/>
        <end position="403"/>
    </location>
</feature>
<dbReference type="AlphaFoldDB" id="A0A0S4QUR1"/>
<dbReference type="InterPro" id="IPR014030">
    <property type="entry name" value="Ketoacyl_synth_N"/>
</dbReference>
<dbReference type="Gene3D" id="3.40.47.10">
    <property type="match status" value="2"/>
</dbReference>
<dbReference type="GO" id="GO:0004315">
    <property type="term" value="F:3-oxoacyl-[acyl-carrier-protein] synthase activity"/>
    <property type="evidence" value="ECO:0007669"/>
    <property type="project" value="TreeGrafter"/>
</dbReference>
<dbReference type="InterPro" id="IPR020841">
    <property type="entry name" value="PKS_Beta-ketoAc_synthase_dom"/>
</dbReference>
<keyword evidence="2 4" id="KW-0808">Transferase</keyword>
<keyword evidence="3" id="KW-0012">Acyltransferase</keyword>
<comment type="similarity">
    <text evidence="1 4">Belongs to the thiolase-like superfamily. Beta-ketoacyl-ACP synthases family.</text>
</comment>
<evidence type="ECO:0000256" key="2">
    <source>
        <dbReference type="ARBA" id="ARBA00022679"/>
    </source>
</evidence>
<dbReference type="FunFam" id="3.40.47.10:FF:000089">
    <property type="entry name" value="Putative polyketide beta-ketoacyl synthase 2"/>
    <property type="match status" value="1"/>
</dbReference>
<protein>
    <submittedName>
        <fullName evidence="6">Act minimal PKS chain-length factor (CLF/KS beta)</fullName>
    </submittedName>
</protein>
<organism evidence="6 7">
    <name type="scientific">Parafrankia irregularis</name>
    <dbReference type="NCBI Taxonomy" id="795642"/>
    <lineage>
        <taxon>Bacteria</taxon>
        <taxon>Bacillati</taxon>
        <taxon>Actinomycetota</taxon>
        <taxon>Actinomycetes</taxon>
        <taxon>Frankiales</taxon>
        <taxon>Frankiaceae</taxon>
        <taxon>Parafrankia</taxon>
    </lineage>
</organism>
<dbReference type="PROSITE" id="PS52004">
    <property type="entry name" value="KS3_2"/>
    <property type="match status" value="1"/>
</dbReference>
<evidence type="ECO:0000256" key="3">
    <source>
        <dbReference type="ARBA" id="ARBA00023315"/>
    </source>
</evidence>
<accession>A0A0S4QUR1</accession>
<name>A0A0S4QUR1_9ACTN</name>